<dbReference type="AlphaFoldDB" id="A0AAP2DGN2"/>
<dbReference type="RefSeq" id="WP_254093912.1">
    <property type="nucleotide sequence ID" value="NZ_JAHESC010000069.1"/>
</dbReference>
<protein>
    <submittedName>
        <fullName evidence="1">Uncharacterized protein</fullName>
    </submittedName>
</protein>
<keyword evidence="2" id="KW-1185">Reference proteome</keyword>
<proteinExistence type="predicted"/>
<organism evidence="1 2">
    <name type="scientific">Dawidia soli</name>
    <dbReference type="NCBI Taxonomy" id="2782352"/>
    <lineage>
        <taxon>Bacteria</taxon>
        <taxon>Pseudomonadati</taxon>
        <taxon>Bacteroidota</taxon>
        <taxon>Cytophagia</taxon>
        <taxon>Cytophagales</taxon>
        <taxon>Chryseotaleaceae</taxon>
        <taxon>Dawidia</taxon>
    </lineage>
</organism>
<name>A0AAP2DGN2_9BACT</name>
<comment type="caution">
    <text evidence="1">The sequence shown here is derived from an EMBL/GenBank/DDBJ whole genome shotgun (WGS) entry which is preliminary data.</text>
</comment>
<evidence type="ECO:0000313" key="1">
    <source>
        <dbReference type="EMBL" id="MBT1690495.1"/>
    </source>
</evidence>
<dbReference type="Proteomes" id="UP001319180">
    <property type="component" value="Unassembled WGS sequence"/>
</dbReference>
<accession>A0AAP2DGN2</accession>
<dbReference type="EMBL" id="JAHESC010000069">
    <property type="protein sequence ID" value="MBT1690495.1"/>
    <property type="molecule type" value="Genomic_DNA"/>
</dbReference>
<evidence type="ECO:0000313" key="2">
    <source>
        <dbReference type="Proteomes" id="UP001319180"/>
    </source>
</evidence>
<reference evidence="1 2" key="1">
    <citation type="submission" date="2021-05" db="EMBL/GenBank/DDBJ databases">
        <title>A Polyphasic approach of four new species of the genus Ohtaekwangia: Ohtaekwangia histidinii sp. nov., Ohtaekwangia cretensis sp. nov., Ohtaekwangia indiensis sp. nov., Ohtaekwangia reichenbachii sp. nov. from diverse environment.</title>
        <authorList>
            <person name="Octaviana S."/>
        </authorList>
    </citation>
    <scope>NUCLEOTIDE SEQUENCE [LARGE SCALE GENOMIC DNA]</scope>
    <source>
        <strain evidence="1 2">PWU37</strain>
    </source>
</reference>
<gene>
    <name evidence="1" type="ORF">KK078_28275</name>
</gene>
<sequence length="48" mass="5540">MKTQQSKNTKVKFIVDKRLDGIDVTKMFPEQLAAANKHLEKIKLPQTK</sequence>